<reference evidence="1 2" key="1">
    <citation type="journal article" date="2013" name="Nat. Genet.">
        <title>The genome of the hydatid tapeworm Echinococcus granulosus.</title>
        <authorList>
            <person name="Zheng H."/>
            <person name="Zhang W."/>
            <person name="Zhang L."/>
            <person name="Zhang Z."/>
            <person name="Li J."/>
            <person name="Lu G."/>
            <person name="Zhu Y."/>
            <person name="Wang Y."/>
            <person name="Huang Y."/>
            <person name="Liu J."/>
            <person name="Kang H."/>
            <person name="Chen J."/>
            <person name="Wang L."/>
            <person name="Chen A."/>
            <person name="Yu S."/>
            <person name="Gao Z."/>
            <person name="Jin L."/>
            <person name="Gu W."/>
            <person name="Wang Z."/>
            <person name="Zhao L."/>
            <person name="Shi B."/>
            <person name="Wen H."/>
            <person name="Lin R."/>
            <person name="Jones M.K."/>
            <person name="Brejova B."/>
            <person name="Vinar T."/>
            <person name="Zhao G."/>
            <person name="McManus D.P."/>
            <person name="Chen Z."/>
            <person name="Zhou Y."/>
            <person name="Wang S."/>
        </authorList>
    </citation>
    <scope>NUCLEOTIDE SEQUENCE [LARGE SCALE GENOMIC DNA]</scope>
</reference>
<dbReference type="AlphaFoldDB" id="W6UDY2"/>
<evidence type="ECO:0000313" key="1">
    <source>
        <dbReference type="EMBL" id="EUB59600.1"/>
    </source>
</evidence>
<sequence length="191" mass="22648">MGQEELTIERLQCISPMFKPIKFRNNQSRHIGVMLPLFFVKSDFNNWFTIHPINYDPNVWHVVPFAINLNLNVNKKPLALLRNNTISTKDCLTLIRPKNNLWKKETYSPLQVSKVKNFPKRFSGQKELPNHILNQYNSLKLRLQLVIPKNKEIDKFSHDVIIHLEFREPSFTQQLPEPLKVHKNPFERLKN</sequence>
<dbReference type="EMBL" id="APAU02000041">
    <property type="protein sequence ID" value="EUB59600.1"/>
    <property type="molecule type" value="Genomic_DNA"/>
</dbReference>
<dbReference type="Proteomes" id="UP000019149">
    <property type="component" value="Unassembled WGS sequence"/>
</dbReference>
<dbReference type="RefSeq" id="XP_024350796.1">
    <property type="nucleotide sequence ID" value="XM_024494748.1"/>
</dbReference>
<proteinExistence type="predicted"/>
<protein>
    <submittedName>
        <fullName evidence="1">Uncharacterized protein</fullName>
    </submittedName>
</protein>
<keyword evidence="2" id="KW-1185">Reference proteome</keyword>
<gene>
    <name evidence="1" type="ORF">EGR_05499</name>
</gene>
<dbReference type="GeneID" id="36341214"/>
<dbReference type="KEGG" id="egl:EGR_05499"/>
<comment type="caution">
    <text evidence="1">The sequence shown here is derived from an EMBL/GenBank/DDBJ whole genome shotgun (WGS) entry which is preliminary data.</text>
</comment>
<accession>W6UDY2</accession>
<dbReference type="CTD" id="36341214"/>
<organism evidence="1 2">
    <name type="scientific">Echinococcus granulosus</name>
    <name type="common">Hydatid tapeworm</name>
    <dbReference type="NCBI Taxonomy" id="6210"/>
    <lineage>
        <taxon>Eukaryota</taxon>
        <taxon>Metazoa</taxon>
        <taxon>Spiralia</taxon>
        <taxon>Lophotrochozoa</taxon>
        <taxon>Platyhelminthes</taxon>
        <taxon>Cestoda</taxon>
        <taxon>Eucestoda</taxon>
        <taxon>Cyclophyllidea</taxon>
        <taxon>Taeniidae</taxon>
        <taxon>Echinococcus</taxon>
        <taxon>Echinococcus granulosus group</taxon>
    </lineage>
</organism>
<name>W6UDY2_ECHGR</name>
<evidence type="ECO:0000313" key="2">
    <source>
        <dbReference type="Proteomes" id="UP000019149"/>
    </source>
</evidence>